<keyword evidence="2" id="KW-1185">Reference proteome</keyword>
<reference evidence="1 2" key="1">
    <citation type="journal article" date="2011" name="J. Bacteriol.">
        <title>Genome sequence of Salinisphaera shabanensis, a gammaproteobacterium from the harsh, variable environment of the brine-seawater interface of the Shaban Deep in the Red Sea.</title>
        <authorList>
            <person name="Antunes A."/>
            <person name="Alam I."/>
            <person name="Bajic V.B."/>
            <person name="Stingl U."/>
        </authorList>
    </citation>
    <scope>NUCLEOTIDE SEQUENCE [LARGE SCALE GENOMIC DNA]</scope>
    <source>
        <strain evidence="1 2">E1L3A</strain>
    </source>
</reference>
<protein>
    <submittedName>
        <fullName evidence="1">Uncharacterized protein</fullName>
    </submittedName>
</protein>
<comment type="caution">
    <text evidence="1">The sequence shown here is derived from an EMBL/GenBank/DDBJ whole genome shotgun (WGS) entry which is preliminary data.</text>
</comment>
<accession>U2E8Z0</accession>
<evidence type="ECO:0000313" key="2">
    <source>
        <dbReference type="Proteomes" id="UP000006242"/>
    </source>
</evidence>
<sequence>MGRIRIPVSIKPRLQQAGLLQASNNTDTRNASMHMGYSRMLGRSPECSRKKKPLEAAFFLSARRCELTHRDDAIDHVAVRGDLRPIQLSIVGPHPATERIWVFFMQKRGQRIEIFTFTGRGLSA</sequence>
<dbReference type="STRING" id="1033802.SSPSH_000715"/>
<gene>
    <name evidence="1" type="ORF">SSPSH_000715</name>
</gene>
<reference evidence="1 2" key="2">
    <citation type="journal article" date="2013" name="PLoS ONE">
        <title>INDIGO - INtegrated Data Warehouse of MIcrobial GenOmes with Examples from the Red Sea Extremophiles.</title>
        <authorList>
            <person name="Alam I."/>
            <person name="Antunes A."/>
            <person name="Kamau A.A."/>
            <person name="Ba Alawi W."/>
            <person name="Kalkatawi M."/>
            <person name="Stingl U."/>
            <person name="Bajic V.B."/>
        </authorList>
    </citation>
    <scope>NUCLEOTIDE SEQUENCE [LARGE SCALE GENOMIC DNA]</scope>
    <source>
        <strain evidence="1 2">E1L3A</strain>
    </source>
</reference>
<organism evidence="1 2">
    <name type="scientific">Salinisphaera shabanensis E1L3A</name>
    <dbReference type="NCBI Taxonomy" id="1033802"/>
    <lineage>
        <taxon>Bacteria</taxon>
        <taxon>Pseudomonadati</taxon>
        <taxon>Pseudomonadota</taxon>
        <taxon>Gammaproteobacteria</taxon>
        <taxon>Salinisphaerales</taxon>
        <taxon>Salinisphaeraceae</taxon>
        <taxon>Salinisphaera</taxon>
    </lineage>
</organism>
<dbReference type="Proteomes" id="UP000006242">
    <property type="component" value="Unassembled WGS sequence"/>
</dbReference>
<proteinExistence type="predicted"/>
<evidence type="ECO:0000313" key="1">
    <source>
        <dbReference type="EMBL" id="ERJ20166.1"/>
    </source>
</evidence>
<dbReference type="AlphaFoldDB" id="U2E8Z0"/>
<dbReference type="EMBL" id="AFNV02000004">
    <property type="protein sequence ID" value="ERJ20166.1"/>
    <property type="molecule type" value="Genomic_DNA"/>
</dbReference>
<name>U2E8Z0_9GAMM</name>